<dbReference type="Gene3D" id="3.40.630.30">
    <property type="match status" value="1"/>
</dbReference>
<dbReference type="CDD" id="cd04301">
    <property type="entry name" value="NAT_SF"/>
    <property type="match status" value="1"/>
</dbReference>
<dbReference type="RefSeq" id="WP_345255002.1">
    <property type="nucleotide sequence ID" value="NZ_BAABGY010000006.1"/>
</dbReference>
<evidence type="ECO:0000313" key="3">
    <source>
        <dbReference type="Proteomes" id="UP001501725"/>
    </source>
</evidence>
<dbReference type="InterPro" id="IPR052564">
    <property type="entry name" value="N-acetyltrans/Recomb-assoc"/>
</dbReference>
<dbReference type="Proteomes" id="UP001501725">
    <property type="component" value="Unassembled WGS sequence"/>
</dbReference>
<dbReference type="PROSITE" id="PS51186">
    <property type="entry name" value="GNAT"/>
    <property type="match status" value="1"/>
</dbReference>
<dbReference type="InterPro" id="IPR000182">
    <property type="entry name" value="GNAT_dom"/>
</dbReference>
<evidence type="ECO:0000313" key="2">
    <source>
        <dbReference type="EMBL" id="GAA4327352.1"/>
    </source>
</evidence>
<gene>
    <name evidence="2" type="ORF">GCM10023184_16570</name>
</gene>
<feature type="domain" description="N-acetyltransferase" evidence="1">
    <location>
        <begin position="4"/>
        <end position="157"/>
    </location>
</feature>
<reference evidence="3" key="1">
    <citation type="journal article" date="2019" name="Int. J. Syst. Evol. Microbiol.">
        <title>The Global Catalogue of Microorganisms (GCM) 10K type strain sequencing project: providing services to taxonomists for standard genome sequencing and annotation.</title>
        <authorList>
            <consortium name="The Broad Institute Genomics Platform"/>
            <consortium name="The Broad Institute Genome Sequencing Center for Infectious Disease"/>
            <person name="Wu L."/>
            <person name="Ma J."/>
        </authorList>
    </citation>
    <scope>NUCLEOTIDE SEQUENCE [LARGE SCALE GENOMIC DNA]</scope>
    <source>
        <strain evidence="3">JCM 17919</strain>
    </source>
</reference>
<organism evidence="2 3">
    <name type="scientific">Flaviaesturariibacter amylovorans</name>
    <dbReference type="NCBI Taxonomy" id="1084520"/>
    <lineage>
        <taxon>Bacteria</taxon>
        <taxon>Pseudomonadati</taxon>
        <taxon>Bacteroidota</taxon>
        <taxon>Chitinophagia</taxon>
        <taxon>Chitinophagales</taxon>
        <taxon>Chitinophagaceae</taxon>
        <taxon>Flaviaestuariibacter</taxon>
    </lineage>
</organism>
<sequence>MSAITLRPAAAADAPELEALFRDTILTVNRADYNAAQVQAWAGRAARPDVFQQRIEEQHFLVGERHGAIAGFASVTLDGTHIDLLYVHRNHQRCGVAAALIAALLVYARSQGAATVTSDVSITARPFFEKQGFRVLQEQTVAVSGVTLTNYKMIRRC</sequence>
<dbReference type="PANTHER" id="PTHR43451">
    <property type="entry name" value="ACETYLTRANSFERASE (GNAT) FAMILY PROTEIN"/>
    <property type="match status" value="1"/>
</dbReference>
<protein>
    <submittedName>
        <fullName evidence="2">GNAT family N-acetyltransferase</fullName>
    </submittedName>
</protein>
<accession>A0ABP8GN29</accession>
<dbReference type="InterPro" id="IPR016181">
    <property type="entry name" value="Acyl_CoA_acyltransferase"/>
</dbReference>
<proteinExistence type="predicted"/>
<dbReference type="EMBL" id="BAABGY010000006">
    <property type="protein sequence ID" value="GAA4327352.1"/>
    <property type="molecule type" value="Genomic_DNA"/>
</dbReference>
<dbReference type="Pfam" id="PF13673">
    <property type="entry name" value="Acetyltransf_10"/>
    <property type="match status" value="1"/>
</dbReference>
<evidence type="ECO:0000259" key="1">
    <source>
        <dbReference type="PROSITE" id="PS51186"/>
    </source>
</evidence>
<name>A0ABP8GN29_9BACT</name>
<dbReference type="PANTHER" id="PTHR43451:SF1">
    <property type="entry name" value="ACETYLTRANSFERASE"/>
    <property type="match status" value="1"/>
</dbReference>
<dbReference type="SUPFAM" id="SSF55729">
    <property type="entry name" value="Acyl-CoA N-acyltransferases (Nat)"/>
    <property type="match status" value="1"/>
</dbReference>
<keyword evidence="3" id="KW-1185">Reference proteome</keyword>
<comment type="caution">
    <text evidence="2">The sequence shown here is derived from an EMBL/GenBank/DDBJ whole genome shotgun (WGS) entry which is preliminary data.</text>
</comment>